<dbReference type="InterPro" id="IPR002397">
    <property type="entry name" value="Cyt_P450_B"/>
</dbReference>
<accession>A0ABQ3WET9</accession>
<dbReference type="Gene3D" id="1.10.630.10">
    <property type="entry name" value="Cytochrome P450"/>
    <property type="match status" value="1"/>
</dbReference>
<keyword evidence="2" id="KW-0560">Oxidoreductase</keyword>
<keyword evidence="2" id="KW-0408">Iron</keyword>
<dbReference type="InterPro" id="IPR001128">
    <property type="entry name" value="Cyt_P450"/>
</dbReference>
<evidence type="ECO:0000256" key="1">
    <source>
        <dbReference type="ARBA" id="ARBA00010617"/>
    </source>
</evidence>
<dbReference type="Pfam" id="PF00067">
    <property type="entry name" value="p450"/>
    <property type="match status" value="1"/>
</dbReference>
<name>A0ABQ3WET9_9ACTN</name>
<evidence type="ECO:0000256" key="2">
    <source>
        <dbReference type="RuleBase" id="RU000461"/>
    </source>
</evidence>
<comment type="similarity">
    <text evidence="1 2">Belongs to the cytochrome P450 family.</text>
</comment>
<keyword evidence="2" id="KW-0479">Metal-binding</keyword>
<dbReference type="InterPro" id="IPR036396">
    <property type="entry name" value="Cyt_P450_sf"/>
</dbReference>
<dbReference type="PANTHER" id="PTHR46696">
    <property type="entry name" value="P450, PUTATIVE (EUROFUNG)-RELATED"/>
    <property type="match status" value="1"/>
</dbReference>
<keyword evidence="2" id="KW-0349">Heme</keyword>
<comment type="caution">
    <text evidence="3">The sequence shown here is derived from an EMBL/GenBank/DDBJ whole genome shotgun (WGS) entry which is preliminary data.</text>
</comment>
<dbReference type="PRINTS" id="PR00385">
    <property type="entry name" value="P450"/>
</dbReference>
<evidence type="ECO:0008006" key="4">
    <source>
        <dbReference type="Google" id="ProtNLM"/>
    </source>
</evidence>
<proteinExistence type="inferred from homology"/>
<keyword evidence="2" id="KW-0503">Monooxygenase</keyword>
<dbReference type="PRINTS" id="PR00359">
    <property type="entry name" value="BP450"/>
</dbReference>
<gene>
    <name evidence="3" type="ORF">Aca07nite_24640</name>
</gene>
<dbReference type="PANTHER" id="PTHR46696:SF1">
    <property type="entry name" value="CYTOCHROME P450 YJIB-RELATED"/>
    <property type="match status" value="1"/>
</dbReference>
<dbReference type="EMBL" id="BOMF01000046">
    <property type="protein sequence ID" value="GID45189.1"/>
    <property type="molecule type" value="Genomic_DNA"/>
</dbReference>
<protein>
    <recommendedName>
        <fullName evidence="4">Cytochrome P450</fullName>
    </recommendedName>
</protein>
<dbReference type="SUPFAM" id="SSF48264">
    <property type="entry name" value="Cytochrome P450"/>
    <property type="match status" value="1"/>
</dbReference>
<reference evidence="3" key="1">
    <citation type="submission" date="2021-01" db="EMBL/GenBank/DDBJ databases">
        <title>Whole genome shotgun sequence of Actinoplanes capillaceus NBRC 16408.</title>
        <authorList>
            <person name="Komaki H."/>
            <person name="Tamura T."/>
        </authorList>
    </citation>
    <scope>NUCLEOTIDE SEQUENCE [LARGE SCALE GENOMIC DNA]</scope>
    <source>
        <strain evidence="3">NBRC 16408</strain>
    </source>
</reference>
<evidence type="ECO:0000313" key="3">
    <source>
        <dbReference type="EMBL" id="GID45189.1"/>
    </source>
</evidence>
<dbReference type="CDD" id="cd00302">
    <property type="entry name" value="cytochrome_P450"/>
    <property type="match status" value="1"/>
</dbReference>
<organism evidence="3">
    <name type="scientific">Actinoplanes campanulatus</name>
    <dbReference type="NCBI Taxonomy" id="113559"/>
    <lineage>
        <taxon>Bacteria</taxon>
        <taxon>Bacillati</taxon>
        <taxon>Actinomycetota</taxon>
        <taxon>Actinomycetes</taxon>
        <taxon>Micromonosporales</taxon>
        <taxon>Micromonosporaceae</taxon>
        <taxon>Actinoplanes</taxon>
    </lineage>
</organism>
<dbReference type="InterPro" id="IPR017972">
    <property type="entry name" value="Cyt_P450_CS"/>
</dbReference>
<dbReference type="PROSITE" id="PS00086">
    <property type="entry name" value="CYTOCHROME_P450"/>
    <property type="match status" value="1"/>
</dbReference>
<sequence length="388" mass="42993">MYHNPWMTTVDNNRKVDRGDRAPGCPVRTGADGVWHIQDYPTARAFLRHTDTRQAGLGIENALRHAGRMRLPMLYRDGPEHREQRRQTARYFTPKRVETAYRDLMHRLADQQCEVLRRRGAADLSALSFQLAVAVAAEVVGLTESPPGMPQRLDRFFAIPDPDARGLSAVRQKAFNNFVLMSFLWRDVRPAVAARRRSRRDDLISHLIDEGCNTAEILGECVTFAAAGMVTTREFITVAAWHLLTGETLRERYTTGDQNERTAILYEILRLEPVVADLLRWTTADIEVGGVTIPSGARVDVGVAAANLDASEAGEQPGAVCPGRQIGAGLSFGDGAHKCPGAHIAIQETDIFLSRLFAMPGLRMIQEPTVTIRPDIASYELKGMILAV</sequence>